<protein>
    <submittedName>
        <fullName evidence="3">3-oxoacid CoA-transferase subunit A</fullName>
    </submittedName>
</protein>
<dbReference type="InterPro" id="IPR037171">
    <property type="entry name" value="NagB/RpiA_transferase-like"/>
</dbReference>
<dbReference type="Gene3D" id="3.40.1080.10">
    <property type="entry name" value="Glutaconate Coenzyme A-transferase"/>
    <property type="match status" value="1"/>
</dbReference>
<evidence type="ECO:0000256" key="2">
    <source>
        <dbReference type="ARBA" id="ARBA00022679"/>
    </source>
</evidence>
<dbReference type="InterPro" id="IPR012792">
    <property type="entry name" value="3-oxoacid_CoA-transf_A"/>
</dbReference>
<dbReference type="PANTHER" id="PTHR13707:SF60">
    <property type="entry name" value="ACETATE COA-TRANSFERASE SUBUNIT ALPHA"/>
    <property type="match status" value="1"/>
</dbReference>
<dbReference type="PANTHER" id="PTHR13707">
    <property type="entry name" value="KETOACID-COENZYME A TRANSFERASE"/>
    <property type="match status" value="1"/>
</dbReference>
<keyword evidence="2 3" id="KW-0808">Transferase</keyword>
<proteinExistence type="inferred from homology"/>
<comment type="similarity">
    <text evidence="1">Belongs to the 3-oxoacid CoA-transferase subunit A family.</text>
</comment>
<dbReference type="RefSeq" id="WP_170054609.1">
    <property type="nucleotide sequence ID" value="NZ_JABBKX010000004.1"/>
</dbReference>
<dbReference type="PROSITE" id="PS01273">
    <property type="entry name" value="COA_TRANSF_1"/>
    <property type="match status" value="1"/>
</dbReference>
<evidence type="ECO:0000256" key="1">
    <source>
        <dbReference type="ARBA" id="ARBA00005612"/>
    </source>
</evidence>
<evidence type="ECO:0000313" key="4">
    <source>
        <dbReference type="Proteomes" id="UP000548582"/>
    </source>
</evidence>
<keyword evidence="4" id="KW-1185">Reference proteome</keyword>
<evidence type="ECO:0000313" key="3">
    <source>
        <dbReference type="EMBL" id="NMJ42379.1"/>
    </source>
</evidence>
<dbReference type="InterPro" id="IPR004163">
    <property type="entry name" value="CoA_transf_BS"/>
</dbReference>
<name>A0A848EFM3_9PROT</name>
<dbReference type="InterPro" id="IPR004165">
    <property type="entry name" value="CoA_trans_fam_I"/>
</dbReference>
<dbReference type="AlphaFoldDB" id="A0A848EFM3"/>
<dbReference type="GO" id="GO:0008410">
    <property type="term" value="F:CoA-transferase activity"/>
    <property type="evidence" value="ECO:0007669"/>
    <property type="project" value="InterPro"/>
</dbReference>
<dbReference type="Pfam" id="PF01144">
    <property type="entry name" value="CoA_trans"/>
    <property type="match status" value="1"/>
</dbReference>
<comment type="caution">
    <text evidence="3">The sequence shown here is derived from an EMBL/GenBank/DDBJ whole genome shotgun (WGS) entry which is preliminary data.</text>
</comment>
<dbReference type="EMBL" id="JABBKX010000004">
    <property type="protein sequence ID" value="NMJ42379.1"/>
    <property type="molecule type" value="Genomic_DNA"/>
</dbReference>
<organism evidence="3 4">
    <name type="scientific">Neoroseomonas marina</name>
    <dbReference type="NCBI Taxonomy" id="1232220"/>
    <lineage>
        <taxon>Bacteria</taxon>
        <taxon>Pseudomonadati</taxon>
        <taxon>Pseudomonadota</taxon>
        <taxon>Alphaproteobacteria</taxon>
        <taxon>Acetobacterales</taxon>
        <taxon>Acetobacteraceae</taxon>
        <taxon>Neoroseomonas</taxon>
    </lineage>
</organism>
<dbReference type="SMART" id="SM00882">
    <property type="entry name" value="CoA_trans"/>
    <property type="match status" value="1"/>
</dbReference>
<dbReference type="NCBIfam" id="TIGR02429">
    <property type="entry name" value="pcaI_scoA_fam"/>
    <property type="match status" value="1"/>
</dbReference>
<dbReference type="Proteomes" id="UP000548582">
    <property type="component" value="Unassembled WGS sequence"/>
</dbReference>
<dbReference type="SUPFAM" id="SSF100950">
    <property type="entry name" value="NagB/RpiA/CoA transferase-like"/>
    <property type="match status" value="1"/>
</dbReference>
<sequence length="220" mass="22947">MSTQRKALTPDQAAALVPDGATVMIGGFLGVGSPRRVIDALVARGAKGLTVIGNDTGRPDLGIGKLVVAGCVARAIVSHIGTNPVTQQKMIAGEIEVELVPQGTLAERIRAGGAGLGGILTPTGVGTSVAEGKQVLTVDGRDYLLEKPLRADVALLHCFEADYYANLTYRLTAQNFNPLMAMAAKVVIAEPDEVVPIGVIPPDHVRTPGILVTHLVERPH</sequence>
<accession>A0A848EFM3</accession>
<reference evidence="3 4" key="1">
    <citation type="submission" date="2020-03" db="EMBL/GenBank/DDBJ databases">
        <authorList>
            <person name="Sun Q."/>
        </authorList>
    </citation>
    <scope>NUCLEOTIDE SEQUENCE [LARGE SCALE GENOMIC DNA]</scope>
    <source>
        <strain evidence="3 4">JC162</strain>
    </source>
</reference>
<gene>
    <name evidence="3" type="ORF">GWK16_14095</name>
</gene>